<keyword evidence="2" id="KW-1185">Reference proteome</keyword>
<organism evidence="1 2">
    <name type="scientific">Holotrichia oblita</name>
    <name type="common">Chafer beetle</name>
    <dbReference type="NCBI Taxonomy" id="644536"/>
    <lineage>
        <taxon>Eukaryota</taxon>
        <taxon>Metazoa</taxon>
        <taxon>Ecdysozoa</taxon>
        <taxon>Arthropoda</taxon>
        <taxon>Hexapoda</taxon>
        <taxon>Insecta</taxon>
        <taxon>Pterygota</taxon>
        <taxon>Neoptera</taxon>
        <taxon>Endopterygota</taxon>
        <taxon>Coleoptera</taxon>
        <taxon>Polyphaga</taxon>
        <taxon>Scarabaeiformia</taxon>
        <taxon>Scarabaeidae</taxon>
        <taxon>Melolonthinae</taxon>
        <taxon>Holotrichia</taxon>
    </lineage>
</organism>
<protein>
    <submittedName>
        <fullName evidence="1">Ras di-ras and rheb family members of small gtpase superfamily</fullName>
    </submittedName>
</protein>
<sequence length="214" mass="23842">MANNVHNFKVVLVGEGCVGKSSLILQYIENTFNSSHITTVQASFLTKKLNIDGQRVSLAIWDTAGQEQFHALGPLYYRNSNGAVLVYDITNESSFPKVKVWVKELRKMLGNDVCLVIVGNKTDLEKERHVNLQEAEQYSEAVGAIHFQTSAKLNEGVEDVFLALTNKMLEQAAKQRSRSETLERQGSQRRNVIIVDDEETAAPPTSSKQCCSHS</sequence>
<evidence type="ECO:0000313" key="1">
    <source>
        <dbReference type="EMBL" id="KAI4471259.1"/>
    </source>
</evidence>
<gene>
    <name evidence="1" type="ORF">MML48_1g10243</name>
</gene>
<dbReference type="EMBL" id="CM043015">
    <property type="protein sequence ID" value="KAI4471259.1"/>
    <property type="molecule type" value="Genomic_DNA"/>
</dbReference>
<name>A0ACB9TX88_HOLOL</name>
<accession>A0ACB9TX88</accession>
<comment type="caution">
    <text evidence="1">The sequence shown here is derived from an EMBL/GenBank/DDBJ whole genome shotgun (WGS) entry which is preliminary data.</text>
</comment>
<proteinExistence type="predicted"/>
<dbReference type="Proteomes" id="UP001056778">
    <property type="component" value="Chromosome 1"/>
</dbReference>
<reference evidence="1" key="1">
    <citation type="submission" date="2022-04" db="EMBL/GenBank/DDBJ databases">
        <title>Chromosome-scale genome assembly of Holotrichia oblita Faldermann.</title>
        <authorList>
            <person name="Rongchong L."/>
        </authorList>
    </citation>
    <scope>NUCLEOTIDE SEQUENCE</scope>
    <source>
        <strain evidence="1">81SQS9</strain>
    </source>
</reference>
<evidence type="ECO:0000313" key="2">
    <source>
        <dbReference type="Proteomes" id="UP001056778"/>
    </source>
</evidence>